<dbReference type="PANTHER" id="PTHR44103">
    <property type="entry name" value="PROPROTEIN CONVERTASE P"/>
    <property type="match status" value="1"/>
</dbReference>
<dbReference type="InterPro" id="IPR035986">
    <property type="entry name" value="PKD_dom_sf"/>
</dbReference>
<dbReference type="SMART" id="SM00089">
    <property type="entry name" value="PKD"/>
    <property type="match status" value="1"/>
</dbReference>
<gene>
    <name evidence="4" type="ORF">JR347_14430</name>
</gene>
<dbReference type="InterPro" id="IPR026341">
    <property type="entry name" value="T9SS_type_B"/>
</dbReference>
<accession>A0A974WEQ7</accession>
<dbReference type="PROSITE" id="PS50093">
    <property type="entry name" value="PKD"/>
    <property type="match status" value="1"/>
</dbReference>
<keyword evidence="1 2" id="KW-0732">Signal</keyword>
<dbReference type="InterPro" id="IPR022409">
    <property type="entry name" value="PKD/Chitinase_dom"/>
</dbReference>
<dbReference type="Pfam" id="PF00801">
    <property type="entry name" value="PKD"/>
    <property type="match status" value="1"/>
</dbReference>
<dbReference type="SUPFAM" id="SSF49299">
    <property type="entry name" value="PKD domain"/>
    <property type="match status" value="1"/>
</dbReference>
<dbReference type="Gene3D" id="2.60.40.10">
    <property type="entry name" value="Immunoglobulins"/>
    <property type="match status" value="4"/>
</dbReference>
<sequence>MRNTFLLFFIITSTIAIAQPTVSNIDPETTYPGGEVVISGSGFGTNAADVRVWFGGVLAQNIVSVSNTSIVVEAPAAAPNAPVSVSRTSTGLSGVSRQLFYISYSGASFDVNDLEPEIALLNNGTENFDICGCDFDGDGKVDLASTQRNGTFVNILRNNSNVGAISFELSTIDISTPATSIGCTDLDGDGKQDLYMSREGSNTNQLYLFRNLSTIGNISFGGRIIVNLLTNDPTGSPYQAVKVEHGDLNGDGKPDLVVTNGNAEQRLINIVENNSTVGNISFETALIFELDIQDTSGGISIQDLDNDGLLDLAMTRNQASNFFVYRNLGGGGFNFGSPIELTTGGETIINVTAADLNGDGFKELIVTETLKSNVLIYENTSSPGTISYANAAAFTVGTGAKPNSGPWVARGADMNGDGLLDLVVADRGEESYSVLLNQGSLNFTAINNTTPYANRNMYTGDLDGDAKPDLAFTALEIPSGNFSLQIIRNSNCFQPTILNEQPLAICAGQTLTLETQNSPGTTYSWTLNSGDLGLSTSSIDITTFGTYEVTAVSEGGSCTNTASINVSDGSGTIPTDPVATNDGPACTGSTVTLSVDNQAGATYSWVGPNGFTSTDQNPVISNLTLEDAGLYEVTVKVGDCLSSSVTTEVLINTAPSFSLSASGATTVCQGSAVSLSTQNRAGFTYQWLRDGADAGGSSPTFSANTSGVYQVRITENSTSCEVFTNEVNVLVLSAPVASFDFNTPICTGIDATFTNTSTVDPNATVVYSWDFGDGSPVNTTDAIRIFTTSGSYDITLSIQYTGVTGCTSNTTNTINVVDAVPVNITAPDNTICEGETIDLTADGTFSSITWGNGETTEVISVSTAGTYSVVALDNNDCESTDQITIVQGEVPAVLAFANDTQGSITISRGTEVQLLATEADSYSWSPTDFLSDPSVANPISTPTSNITYTVMGAITGGCIGTATVEIIVGQSAEEIDVEHIAAFNPDNSNDPTWRIERSENYPECTISVFDERGSLVFRKLGYNNDWDGTYEGTPLPEGVYYFVFSCPAVKPYTGTVMLVR</sequence>
<dbReference type="InterPro" id="IPR014756">
    <property type="entry name" value="Ig_E-set"/>
</dbReference>
<dbReference type="Pfam" id="PF13517">
    <property type="entry name" value="FG-GAP_3"/>
    <property type="match status" value="3"/>
</dbReference>
<feature type="signal peptide" evidence="2">
    <location>
        <begin position="1"/>
        <end position="18"/>
    </location>
</feature>
<feature type="chain" id="PRO_5037239458" evidence="2">
    <location>
        <begin position="19"/>
        <end position="1060"/>
    </location>
</feature>
<dbReference type="Gene3D" id="2.130.10.130">
    <property type="entry name" value="Integrin alpha, N-terminal"/>
    <property type="match status" value="2"/>
</dbReference>
<dbReference type="InterPro" id="IPR013783">
    <property type="entry name" value="Ig-like_fold"/>
</dbReference>
<reference evidence="4" key="1">
    <citation type="submission" date="2021-02" db="EMBL/GenBank/DDBJ databases">
        <title>Fulvivirga sp. S481 isolated from sea water.</title>
        <authorList>
            <person name="Bae S.S."/>
            <person name="Baek K."/>
        </authorList>
    </citation>
    <scope>NUCLEOTIDE SEQUENCE</scope>
    <source>
        <strain evidence="4">S481</strain>
    </source>
</reference>
<evidence type="ECO:0000259" key="3">
    <source>
        <dbReference type="PROSITE" id="PS50093"/>
    </source>
</evidence>
<dbReference type="InterPro" id="IPR013517">
    <property type="entry name" value="FG-GAP"/>
</dbReference>
<dbReference type="KEGG" id="fuv:JR347_14430"/>
<dbReference type="Pfam" id="PF01833">
    <property type="entry name" value="TIG"/>
    <property type="match status" value="1"/>
</dbReference>
<dbReference type="SUPFAM" id="SSF69318">
    <property type="entry name" value="Integrin alpha N-terminal domain"/>
    <property type="match status" value="2"/>
</dbReference>
<dbReference type="RefSeq" id="WP_205721295.1">
    <property type="nucleotide sequence ID" value="NZ_CP070608.1"/>
</dbReference>
<dbReference type="EMBL" id="CP070608">
    <property type="protein sequence ID" value="QSE96781.1"/>
    <property type="molecule type" value="Genomic_DNA"/>
</dbReference>
<organism evidence="4 5">
    <name type="scientific">Fulvivirga lutea</name>
    <dbReference type="NCBI Taxonomy" id="2810512"/>
    <lineage>
        <taxon>Bacteria</taxon>
        <taxon>Pseudomonadati</taxon>
        <taxon>Bacteroidota</taxon>
        <taxon>Cytophagia</taxon>
        <taxon>Cytophagales</taxon>
        <taxon>Fulvivirgaceae</taxon>
        <taxon>Fulvivirga</taxon>
    </lineage>
</organism>
<proteinExistence type="predicted"/>
<dbReference type="NCBIfam" id="TIGR04131">
    <property type="entry name" value="Bac_Flav_CTERM"/>
    <property type="match status" value="1"/>
</dbReference>
<dbReference type="Pfam" id="PF13585">
    <property type="entry name" value="CHU_C"/>
    <property type="match status" value="1"/>
</dbReference>
<evidence type="ECO:0000313" key="5">
    <source>
        <dbReference type="Proteomes" id="UP000662783"/>
    </source>
</evidence>
<protein>
    <submittedName>
        <fullName evidence="4">VCBS repeat-containing protein</fullName>
    </submittedName>
</protein>
<dbReference type="InterPro" id="IPR002909">
    <property type="entry name" value="IPT_dom"/>
</dbReference>
<evidence type="ECO:0000313" key="4">
    <source>
        <dbReference type="EMBL" id="QSE96781.1"/>
    </source>
</evidence>
<keyword evidence="5" id="KW-1185">Reference proteome</keyword>
<evidence type="ECO:0000256" key="1">
    <source>
        <dbReference type="ARBA" id="ARBA00022729"/>
    </source>
</evidence>
<dbReference type="InterPro" id="IPR000601">
    <property type="entry name" value="PKD_dom"/>
</dbReference>
<dbReference type="InterPro" id="IPR028994">
    <property type="entry name" value="Integrin_alpha_N"/>
</dbReference>
<name>A0A974WEQ7_9BACT</name>
<dbReference type="Proteomes" id="UP000662783">
    <property type="component" value="Chromosome"/>
</dbReference>
<feature type="domain" description="PKD" evidence="3">
    <location>
        <begin position="734"/>
        <end position="798"/>
    </location>
</feature>
<dbReference type="Pfam" id="PF18911">
    <property type="entry name" value="PKD_4"/>
    <property type="match status" value="1"/>
</dbReference>
<evidence type="ECO:0000256" key="2">
    <source>
        <dbReference type="SAM" id="SignalP"/>
    </source>
</evidence>
<dbReference type="PANTHER" id="PTHR44103:SF1">
    <property type="entry name" value="PROPROTEIN CONVERTASE P"/>
    <property type="match status" value="1"/>
</dbReference>
<dbReference type="SUPFAM" id="SSF81296">
    <property type="entry name" value="E set domains"/>
    <property type="match status" value="1"/>
</dbReference>
<dbReference type="AlphaFoldDB" id="A0A974WEQ7"/>